<gene>
    <name evidence="1" type="ORF">pS1400_89_0017</name>
</gene>
<geneLocation type="plasmid" evidence="1">
    <name>pS1400_89</name>
</geneLocation>
<proteinExistence type="predicted"/>
<sequence length="75" mass="8719">MNWQMYGTNSGHFVSEGENFRGEYVISRQNDCNNLTSCFRIGYLCYLRIFHRDVMKPTKISTTSSGTVYFSQKDS</sequence>
<accession>T1PY74</accession>
<keyword evidence="1" id="KW-0614">Plasmid</keyword>
<name>T1PY74_SALEN</name>
<dbReference type="AlphaFoldDB" id="T1PY74"/>
<organism evidence="1">
    <name type="scientific">Salmonella enteritidis</name>
    <dbReference type="NCBI Taxonomy" id="149539"/>
    <lineage>
        <taxon>Bacteria</taxon>
        <taxon>Pseudomonadati</taxon>
        <taxon>Pseudomonadota</taxon>
        <taxon>Gammaproteobacteria</taxon>
        <taxon>Enterobacterales</taxon>
        <taxon>Enterobacteriaceae</taxon>
        <taxon>Salmonella</taxon>
    </lineage>
</organism>
<protein>
    <submittedName>
        <fullName evidence="1">Uncharacterized protein</fullName>
    </submittedName>
</protein>
<dbReference type="EMBL" id="JN796410">
    <property type="protein sequence ID" value="AFR24403.1"/>
    <property type="molecule type" value="Genomic_DNA"/>
</dbReference>
<reference evidence="1" key="1">
    <citation type="submission" date="2011-09" db="EMBL/GenBank/DDBJ databases">
        <title>Acquisition of an 89kb plasmid in Salmonella enterica Enteritidis confers increased invasiveness and promotes the growth of SE in eggs.</title>
        <authorList>
            <person name="Coward C."/>
            <person name="Sait L."/>
            <person name="Cogan T."/>
            <person name="Humphrey T.J."/>
            <person name="Maskell D.J."/>
        </authorList>
    </citation>
    <scope>NUCLEOTIDE SEQUENCE</scope>
    <source>
        <strain evidence="1">S1400/94</strain>
        <plasmid evidence="1">pS1400_89</plasmid>
    </source>
</reference>
<evidence type="ECO:0000313" key="1">
    <source>
        <dbReference type="EMBL" id="AFR24403.1"/>
    </source>
</evidence>